<reference evidence="2 3" key="1">
    <citation type="submission" date="2020-02" db="EMBL/GenBank/DDBJ databases">
        <title>Draft genome sequence of Haematococcus lacustris strain NIES-144.</title>
        <authorList>
            <person name="Morimoto D."/>
            <person name="Nakagawa S."/>
            <person name="Yoshida T."/>
            <person name="Sawayama S."/>
        </authorList>
    </citation>
    <scope>NUCLEOTIDE SEQUENCE [LARGE SCALE GENOMIC DNA]</scope>
    <source>
        <strain evidence="2 3">NIES-144</strain>
    </source>
</reference>
<keyword evidence="3" id="KW-1185">Reference proteome</keyword>
<comment type="caution">
    <text evidence="2">The sequence shown here is derived from an EMBL/GenBank/DDBJ whole genome shotgun (WGS) entry which is preliminary data.</text>
</comment>
<feature type="chain" id="PRO_5025540539" description="Secreted protein" evidence="1">
    <location>
        <begin position="38"/>
        <end position="212"/>
    </location>
</feature>
<dbReference type="EMBL" id="BLLF01002347">
    <property type="protein sequence ID" value="GFH23731.1"/>
    <property type="molecule type" value="Genomic_DNA"/>
</dbReference>
<gene>
    <name evidence="2" type="ORF">HaLaN_21388</name>
</gene>
<proteinExistence type="predicted"/>
<protein>
    <recommendedName>
        <fullName evidence="4">Secreted protein</fullName>
    </recommendedName>
</protein>
<dbReference type="Proteomes" id="UP000485058">
    <property type="component" value="Unassembled WGS sequence"/>
</dbReference>
<feature type="signal peptide" evidence="1">
    <location>
        <begin position="1"/>
        <end position="37"/>
    </location>
</feature>
<sequence>MCAVAAMSSAMSSCLLGVYSVCYMLLAGGLSHGRVEGDSGPSVVTSHHISLSRVGGQTSAWQIWQWLLDAVHWLPSAAPQFKSPSWPWPGPPVPQMRCASTTSQGEMSASLDSILEVVELEAVLVAEHYQQALLLSFAGARKSSYPVQPTKPTWPARETGPCLKPFTYVCRYLQRPCCVDTTLGPHTHTVPAGLRFDAAHSFSTLNLTVQSR</sequence>
<name>A0A699ZNH7_HAELA</name>
<evidence type="ECO:0000313" key="3">
    <source>
        <dbReference type="Proteomes" id="UP000485058"/>
    </source>
</evidence>
<dbReference type="AlphaFoldDB" id="A0A699ZNH7"/>
<evidence type="ECO:0000256" key="1">
    <source>
        <dbReference type="SAM" id="SignalP"/>
    </source>
</evidence>
<evidence type="ECO:0000313" key="2">
    <source>
        <dbReference type="EMBL" id="GFH23731.1"/>
    </source>
</evidence>
<keyword evidence="1" id="KW-0732">Signal</keyword>
<evidence type="ECO:0008006" key="4">
    <source>
        <dbReference type="Google" id="ProtNLM"/>
    </source>
</evidence>
<organism evidence="2 3">
    <name type="scientific">Haematococcus lacustris</name>
    <name type="common">Green alga</name>
    <name type="synonym">Haematococcus pluvialis</name>
    <dbReference type="NCBI Taxonomy" id="44745"/>
    <lineage>
        <taxon>Eukaryota</taxon>
        <taxon>Viridiplantae</taxon>
        <taxon>Chlorophyta</taxon>
        <taxon>core chlorophytes</taxon>
        <taxon>Chlorophyceae</taxon>
        <taxon>CS clade</taxon>
        <taxon>Chlamydomonadales</taxon>
        <taxon>Haematococcaceae</taxon>
        <taxon>Haematococcus</taxon>
    </lineage>
</organism>
<accession>A0A699ZNH7</accession>